<reference evidence="1 2" key="1">
    <citation type="submission" date="2023-02" db="EMBL/GenBank/DDBJ databases">
        <title>LHISI_Scaffold_Assembly.</title>
        <authorList>
            <person name="Stuart O.P."/>
            <person name="Cleave R."/>
            <person name="Magrath M.J.L."/>
            <person name="Mikheyev A.S."/>
        </authorList>
    </citation>
    <scope>NUCLEOTIDE SEQUENCE [LARGE SCALE GENOMIC DNA]</scope>
    <source>
        <strain evidence="1">Daus_M_001</strain>
        <tissue evidence="1">Leg muscle</tissue>
    </source>
</reference>
<comment type="caution">
    <text evidence="1">The sequence shown here is derived from an EMBL/GenBank/DDBJ whole genome shotgun (WGS) entry which is preliminary data.</text>
</comment>
<proteinExistence type="predicted"/>
<sequence length="239" mass="25525">MVLSVCPKLQLTPLKMSRPNKSMTLSTSCLKMAMVELLLRLLDPRPMEDHGFICRSRRRMGEGKMTAARATVTCGPARWDAADLISDTRLGGDATTAVLPRRGGEEKALNTSSGLPTGAVRGSSCQDSGGCLGGATYLQFLQDVLLEYLEEVPLGAREAMWSQQDGAPPHFAVAVRWHLDMHFPNSVAWLAVAIHISPISVGSVRHTLASIINNGVVGGEGGGVENVGVPSEEQGEFES</sequence>
<dbReference type="EMBL" id="JARBHB010000007">
    <property type="protein sequence ID" value="KAJ8878444.1"/>
    <property type="molecule type" value="Genomic_DNA"/>
</dbReference>
<dbReference type="PANTHER" id="PTHR47326:SF1">
    <property type="entry name" value="HTH PSQ-TYPE DOMAIN-CONTAINING PROTEIN"/>
    <property type="match status" value="1"/>
</dbReference>
<evidence type="ECO:0008006" key="3">
    <source>
        <dbReference type="Google" id="ProtNLM"/>
    </source>
</evidence>
<dbReference type="Proteomes" id="UP001159363">
    <property type="component" value="Chromosome 6"/>
</dbReference>
<dbReference type="PANTHER" id="PTHR47326">
    <property type="entry name" value="TRANSPOSABLE ELEMENT TC3 TRANSPOSASE-LIKE PROTEIN"/>
    <property type="match status" value="1"/>
</dbReference>
<keyword evidence="2" id="KW-1185">Reference proteome</keyword>
<dbReference type="Gene3D" id="3.30.420.10">
    <property type="entry name" value="Ribonuclease H-like superfamily/Ribonuclease H"/>
    <property type="match status" value="1"/>
</dbReference>
<protein>
    <recommendedName>
        <fullName evidence="3">Transposase</fullName>
    </recommendedName>
</protein>
<evidence type="ECO:0000313" key="2">
    <source>
        <dbReference type="Proteomes" id="UP001159363"/>
    </source>
</evidence>
<organism evidence="1 2">
    <name type="scientific">Dryococelus australis</name>
    <dbReference type="NCBI Taxonomy" id="614101"/>
    <lineage>
        <taxon>Eukaryota</taxon>
        <taxon>Metazoa</taxon>
        <taxon>Ecdysozoa</taxon>
        <taxon>Arthropoda</taxon>
        <taxon>Hexapoda</taxon>
        <taxon>Insecta</taxon>
        <taxon>Pterygota</taxon>
        <taxon>Neoptera</taxon>
        <taxon>Polyneoptera</taxon>
        <taxon>Phasmatodea</taxon>
        <taxon>Verophasmatodea</taxon>
        <taxon>Anareolatae</taxon>
        <taxon>Phasmatidae</taxon>
        <taxon>Eurycanthinae</taxon>
        <taxon>Dryococelus</taxon>
    </lineage>
</organism>
<dbReference type="InterPro" id="IPR036397">
    <property type="entry name" value="RNaseH_sf"/>
</dbReference>
<gene>
    <name evidence="1" type="ORF">PR048_019022</name>
</gene>
<name>A0ABQ9H2B1_9NEOP</name>
<accession>A0ABQ9H2B1</accession>
<evidence type="ECO:0000313" key="1">
    <source>
        <dbReference type="EMBL" id="KAJ8878444.1"/>
    </source>
</evidence>